<evidence type="ECO:0000313" key="1">
    <source>
        <dbReference type="EMBL" id="KAL2049498.1"/>
    </source>
</evidence>
<protein>
    <recommendedName>
        <fullName evidence="3">SnoaL-like domain-containing protein</fullName>
    </recommendedName>
</protein>
<keyword evidence="2" id="KW-1185">Reference proteome</keyword>
<comment type="caution">
    <text evidence="1">The sequence shown here is derived from an EMBL/GenBank/DDBJ whole genome shotgun (WGS) entry which is preliminary data.</text>
</comment>
<sequence length="244" mass="27780">MASQSTECFSAIATTINVDAIIIDDGAQCLACRLYSKGRPTETIFGHELQGQDVCFVEHHFAWFTAGKLSKTLFMLDVDSVSYQFRHPDAEYALDLLGQSPTPATKTLSRQSLEDTFRTYLGYVKDRKMKSDLARFCHSEMTHNGEKLTVDEHRLLIEERISAIPDLDLHIHTLIADPESQRVAIRIEYNDCTILKEIAGLVPNSRRVNFAEHAIYLFDDARIRRIWSIVDWETARRQMAAAAL</sequence>
<gene>
    <name evidence="1" type="ORF">ABVK25_010293</name>
</gene>
<reference evidence="1 2" key="1">
    <citation type="submission" date="2024-09" db="EMBL/GenBank/DDBJ databases">
        <title>Rethinking Asexuality: The Enigmatic Case of Functional Sexual Genes in Lepraria (Stereocaulaceae).</title>
        <authorList>
            <person name="Doellman M."/>
            <person name="Sun Y."/>
            <person name="Barcenas-Pena A."/>
            <person name="Lumbsch H.T."/>
            <person name="Grewe F."/>
        </authorList>
    </citation>
    <scope>NUCLEOTIDE SEQUENCE [LARGE SCALE GENOMIC DNA]</scope>
    <source>
        <strain evidence="1 2">Grewe 0041</strain>
    </source>
</reference>
<name>A0ABR4AUY3_9LECA</name>
<dbReference type="InterPro" id="IPR032710">
    <property type="entry name" value="NTF2-like_dom_sf"/>
</dbReference>
<proteinExistence type="predicted"/>
<dbReference type="SUPFAM" id="SSF54427">
    <property type="entry name" value="NTF2-like"/>
    <property type="match status" value="1"/>
</dbReference>
<accession>A0ABR4AUY3</accession>
<organism evidence="1 2">
    <name type="scientific">Lepraria finkii</name>
    <dbReference type="NCBI Taxonomy" id="1340010"/>
    <lineage>
        <taxon>Eukaryota</taxon>
        <taxon>Fungi</taxon>
        <taxon>Dikarya</taxon>
        <taxon>Ascomycota</taxon>
        <taxon>Pezizomycotina</taxon>
        <taxon>Lecanoromycetes</taxon>
        <taxon>OSLEUM clade</taxon>
        <taxon>Lecanoromycetidae</taxon>
        <taxon>Lecanorales</taxon>
        <taxon>Lecanorineae</taxon>
        <taxon>Stereocaulaceae</taxon>
        <taxon>Lepraria</taxon>
    </lineage>
</organism>
<dbReference type="EMBL" id="JBHFEH010000063">
    <property type="protein sequence ID" value="KAL2049498.1"/>
    <property type="molecule type" value="Genomic_DNA"/>
</dbReference>
<dbReference type="Gene3D" id="3.10.450.50">
    <property type="match status" value="1"/>
</dbReference>
<dbReference type="Pfam" id="PF07366">
    <property type="entry name" value="SnoaL"/>
    <property type="match status" value="1"/>
</dbReference>
<evidence type="ECO:0008006" key="3">
    <source>
        <dbReference type="Google" id="ProtNLM"/>
    </source>
</evidence>
<dbReference type="Proteomes" id="UP001590951">
    <property type="component" value="Unassembled WGS sequence"/>
</dbReference>
<evidence type="ECO:0000313" key="2">
    <source>
        <dbReference type="Proteomes" id="UP001590951"/>
    </source>
</evidence>
<dbReference type="InterPro" id="IPR009959">
    <property type="entry name" value="Cyclase_SnoaL-like"/>
</dbReference>